<accession>U2PEZ0</accession>
<protein>
    <submittedName>
        <fullName evidence="1">Uncharacterized protein</fullName>
    </submittedName>
</protein>
<name>U2PEZ0_LEVBR</name>
<evidence type="ECO:0000313" key="2">
    <source>
        <dbReference type="Proteomes" id="UP000016644"/>
    </source>
</evidence>
<comment type="caution">
    <text evidence="1">The sequence shown here is derived from an EMBL/GenBank/DDBJ whole genome shotgun (WGS) entry which is preliminary data.</text>
</comment>
<organism evidence="1 2">
    <name type="scientific">Levilactobacillus brevis ATCC 14869 = DSM 20054</name>
    <dbReference type="NCBI Taxonomy" id="649758"/>
    <lineage>
        <taxon>Bacteria</taxon>
        <taxon>Bacillati</taxon>
        <taxon>Bacillota</taxon>
        <taxon>Bacilli</taxon>
        <taxon>Lactobacillales</taxon>
        <taxon>Lactobacillaceae</taxon>
        <taxon>Levilactobacillus</taxon>
    </lineage>
</organism>
<sequence length="52" mass="6249">MQPARPLQITANIKKNPQRFTLPLRYLAYFFPDNRGRQRPRQALLVVNDRIR</sequence>
<dbReference type="AlphaFoldDB" id="U2PEZ0"/>
<dbReference type="EMBL" id="AWVK01000082">
    <property type="protein sequence ID" value="ERK42686.1"/>
    <property type="molecule type" value="Genomic_DNA"/>
</dbReference>
<reference evidence="1 2" key="1">
    <citation type="submission" date="2013-06" db="EMBL/GenBank/DDBJ databases">
        <authorList>
            <person name="Weinstock G."/>
            <person name="Sodergren E."/>
            <person name="Lobos E.A."/>
            <person name="Fulton L."/>
            <person name="Fulton R."/>
            <person name="Courtney L."/>
            <person name="Fronick C."/>
            <person name="O'Laughlin M."/>
            <person name="Godfrey J."/>
            <person name="Wilson R.M."/>
            <person name="Miner T."/>
            <person name="Farmer C."/>
            <person name="Delehaunty K."/>
            <person name="Cordes M."/>
            <person name="Minx P."/>
            <person name="Tomlinson C."/>
            <person name="Chen J."/>
            <person name="Wollam A."/>
            <person name="Pepin K.H."/>
            <person name="Bhonagiri V."/>
            <person name="Zhang X."/>
            <person name="Warren W."/>
            <person name="Mitreva M."/>
            <person name="Mardis E.R."/>
            <person name="Wilson R.K."/>
        </authorList>
    </citation>
    <scope>NUCLEOTIDE SEQUENCE [LARGE SCALE GENOMIC DNA]</scope>
    <source>
        <strain evidence="1 2">ATCC 14869</strain>
    </source>
</reference>
<proteinExistence type="predicted"/>
<evidence type="ECO:0000313" key="1">
    <source>
        <dbReference type="EMBL" id="ERK42686.1"/>
    </source>
</evidence>
<gene>
    <name evidence="1" type="ORF">HMPREF0495_01807</name>
</gene>
<dbReference type="Proteomes" id="UP000016644">
    <property type="component" value="Unassembled WGS sequence"/>
</dbReference>
<dbReference type="HOGENOM" id="CLU_3081051_0_0_9"/>